<comment type="caution">
    <text evidence="7">Lacks conserved residue(s) required for the propagation of feature annotation.</text>
</comment>
<comment type="subunit">
    <text evidence="7">The complex comprises the extracytoplasmic solute receptor protein and the two transmembrane proteins.</text>
</comment>
<keyword evidence="3 7" id="KW-0997">Cell inner membrane</keyword>
<dbReference type="GO" id="GO:0005886">
    <property type="term" value="C:plasma membrane"/>
    <property type="evidence" value="ECO:0007669"/>
    <property type="project" value="UniProtKB-SubCell"/>
</dbReference>
<feature type="transmembrane region" description="Helical" evidence="7">
    <location>
        <begin position="274"/>
        <end position="292"/>
    </location>
</feature>
<evidence type="ECO:0000256" key="7">
    <source>
        <dbReference type="RuleBase" id="RU369079"/>
    </source>
</evidence>
<evidence type="ECO:0000256" key="4">
    <source>
        <dbReference type="ARBA" id="ARBA00022692"/>
    </source>
</evidence>
<dbReference type="AlphaFoldDB" id="A0A2T5H4L8"/>
<keyword evidence="7" id="KW-0813">Transport</keyword>
<dbReference type="NCBIfam" id="TIGR00786">
    <property type="entry name" value="dctM"/>
    <property type="match status" value="1"/>
</dbReference>
<feature type="transmembrane region" description="Helical" evidence="7">
    <location>
        <begin position="409"/>
        <end position="429"/>
    </location>
</feature>
<gene>
    <name evidence="9" type="ORF">C8N42_12623</name>
</gene>
<comment type="caution">
    <text evidence="9">The sequence shown here is derived from an EMBL/GenBank/DDBJ whole genome shotgun (WGS) entry which is preliminary data.</text>
</comment>
<organism evidence="9 10">
    <name type="scientific">Celeribacter persicus</name>
    <dbReference type="NCBI Taxonomy" id="1651082"/>
    <lineage>
        <taxon>Bacteria</taxon>
        <taxon>Pseudomonadati</taxon>
        <taxon>Pseudomonadota</taxon>
        <taxon>Alphaproteobacteria</taxon>
        <taxon>Rhodobacterales</taxon>
        <taxon>Roseobacteraceae</taxon>
        <taxon>Celeribacter</taxon>
    </lineage>
</organism>
<reference evidence="9 10" key="1">
    <citation type="submission" date="2018-04" db="EMBL/GenBank/DDBJ databases">
        <title>Genomic Encyclopedia of Archaeal and Bacterial Type Strains, Phase II (KMG-II): from individual species to whole genera.</title>
        <authorList>
            <person name="Goeker M."/>
        </authorList>
    </citation>
    <scope>NUCLEOTIDE SEQUENCE [LARGE SCALE GENOMIC DNA]</scope>
    <source>
        <strain evidence="9 10">DSM 100434</strain>
    </source>
</reference>
<comment type="similarity">
    <text evidence="7">Belongs to the TRAP transporter large permease family.</text>
</comment>
<dbReference type="OrthoDB" id="9790209at2"/>
<evidence type="ECO:0000256" key="3">
    <source>
        <dbReference type="ARBA" id="ARBA00022519"/>
    </source>
</evidence>
<evidence type="ECO:0000256" key="6">
    <source>
        <dbReference type="ARBA" id="ARBA00023136"/>
    </source>
</evidence>
<keyword evidence="6 7" id="KW-0472">Membrane</keyword>
<feature type="transmembrane region" description="Helical" evidence="7">
    <location>
        <begin position="363"/>
        <end position="388"/>
    </location>
</feature>
<keyword evidence="4 7" id="KW-0812">Transmembrane</keyword>
<feature type="domain" description="TRAP C4-dicarboxylate transport system permease DctM subunit" evidence="8">
    <location>
        <begin position="12"/>
        <end position="424"/>
    </location>
</feature>
<dbReference type="InterPro" id="IPR004681">
    <property type="entry name" value="TRAP_DctM"/>
</dbReference>
<name>A0A2T5H4L8_9RHOB</name>
<dbReference type="RefSeq" id="WP_107818039.1">
    <property type="nucleotide sequence ID" value="NZ_QAOH01000026.1"/>
</dbReference>
<evidence type="ECO:0000256" key="5">
    <source>
        <dbReference type="ARBA" id="ARBA00022989"/>
    </source>
</evidence>
<evidence type="ECO:0000259" key="8">
    <source>
        <dbReference type="Pfam" id="PF06808"/>
    </source>
</evidence>
<keyword evidence="10" id="KW-1185">Reference proteome</keyword>
<feature type="transmembrane region" description="Helical" evidence="7">
    <location>
        <begin position="327"/>
        <end position="351"/>
    </location>
</feature>
<accession>A0A2T5H4L8</accession>
<dbReference type="InterPro" id="IPR010656">
    <property type="entry name" value="DctM"/>
</dbReference>
<evidence type="ECO:0000256" key="2">
    <source>
        <dbReference type="ARBA" id="ARBA00022475"/>
    </source>
</evidence>
<feature type="transmembrane region" description="Helical" evidence="7">
    <location>
        <begin position="180"/>
        <end position="199"/>
    </location>
</feature>
<dbReference type="Proteomes" id="UP000244077">
    <property type="component" value="Unassembled WGS sequence"/>
</dbReference>
<dbReference type="PANTHER" id="PTHR33362">
    <property type="entry name" value="SIALIC ACID TRAP TRANSPORTER PERMEASE PROTEIN SIAT-RELATED"/>
    <property type="match status" value="1"/>
</dbReference>
<dbReference type="GO" id="GO:0022857">
    <property type="term" value="F:transmembrane transporter activity"/>
    <property type="evidence" value="ECO:0007669"/>
    <property type="project" value="UniProtKB-UniRule"/>
</dbReference>
<dbReference type="EMBL" id="QAOH01000026">
    <property type="protein sequence ID" value="PTQ66469.1"/>
    <property type="molecule type" value="Genomic_DNA"/>
</dbReference>
<keyword evidence="5 7" id="KW-1133">Transmembrane helix</keyword>
<evidence type="ECO:0000313" key="10">
    <source>
        <dbReference type="Proteomes" id="UP000244077"/>
    </source>
</evidence>
<evidence type="ECO:0000256" key="1">
    <source>
        <dbReference type="ARBA" id="ARBA00004429"/>
    </source>
</evidence>
<comment type="function">
    <text evidence="7">Part of the tripartite ATP-independent periplasmic (TRAP) transport system.</text>
</comment>
<sequence>MSPILIGGLGLLCLLGVILLNVPIATAMALVGVIGTLVLDPLASVFSLFGTSTVQALSSQDLIVIPLFILMGGFAIVSGLSTEIYRLAYAWGGHLRGGLAITTVGTSAIFGAICGSSVATTATMVQVALPEMRRRGYSDALIAGSIAGGGTLGSLIPPSVIMVVYAILTQQSVLDLFRAAVIPGLVAIALYFLAIRLFLMRHPGDGQPAPRANWGERVRATTQARLTLLVAGVMLGGIYSGIFTVTEGAAIGVLLVLAASLLRKKLTRENFAATLIRAASNIGMIYLILIGAEIYKSFLTLSGLPAATVAWVGGLDLPPMVIISVVILLYLALGCVFDAMAAMILTMPFVFPLVVGQLGFDPVWWGIMNVMIIEIGMITPPVGINIFVLNGMRPDLAIKDIYRGITPFVAVDLIRILIFLLFPGLMLVLV</sequence>
<feature type="transmembrane region" description="Helical" evidence="7">
    <location>
        <begin position="141"/>
        <end position="168"/>
    </location>
</feature>
<proteinExistence type="inferred from homology"/>
<dbReference type="PIRSF" id="PIRSF006066">
    <property type="entry name" value="HI0050"/>
    <property type="match status" value="1"/>
</dbReference>
<feature type="transmembrane region" description="Helical" evidence="7">
    <location>
        <begin position="62"/>
        <end position="88"/>
    </location>
</feature>
<protein>
    <recommendedName>
        <fullName evidence="7">TRAP transporter large permease protein</fullName>
    </recommendedName>
</protein>
<feature type="transmembrane region" description="Helical" evidence="7">
    <location>
        <begin position="108"/>
        <end position="129"/>
    </location>
</feature>
<comment type="subcellular location">
    <subcellularLocation>
        <location evidence="1 7">Cell inner membrane</location>
        <topology evidence="1 7">Multi-pass membrane protein</topology>
    </subcellularLocation>
</comment>
<dbReference type="PANTHER" id="PTHR33362:SF5">
    <property type="entry name" value="C4-DICARBOXYLATE TRAP TRANSPORTER LARGE PERMEASE PROTEIN DCTM"/>
    <property type="match status" value="1"/>
</dbReference>
<keyword evidence="2" id="KW-1003">Cell membrane</keyword>
<dbReference type="Pfam" id="PF06808">
    <property type="entry name" value="DctM"/>
    <property type="match status" value="1"/>
</dbReference>
<evidence type="ECO:0000313" key="9">
    <source>
        <dbReference type="EMBL" id="PTQ66469.1"/>
    </source>
</evidence>
<feature type="transmembrane region" description="Helical" evidence="7">
    <location>
        <begin position="29"/>
        <end position="50"/>
    </location>
</feature>
<feature type="transmembrane region" description="Helical" evidence="7">
    <location>
        <begin position="245"/>
        <end position="262"/>
    </location>
</feature>